<evidence type="ECO:0000313" key="2">
    <source>
        <dbReference type="EMBL" id="MRD46595.1"/>
    </source>
</evidence>
<sequence length="382" mass="40076">MKLKLAAWLAIGVMAISGAALAQSKIVRGEGSITVPTGAFSSGLKPADRAAALQAAKMSAWRSYLALPGQNETVDQVRANEGQFLGKLDDLLVDIVTTDESFDRDSGRYTLRIKATVAESVLNSMLRGIARSGAPNQTVANAGAQGGSAVSGAPIIVLALAREADAIRSFRDKVTDVTERSRDAEFAGVRSSAGGANNKVVKETTISTERTKDVSGGNTERKRDAVTYKMGNASVLNGKLPRILLQNGIKASPYAFMMRPCNLPNPDSFSRQYADSGSGELPSSVMADIQEKLLACGRAKYWVFASMDVGGYGRDPNTGLTLATVSVNVQVYEVETGAPVASASKDVSGRSADQSDAIRIATDNAVQAVGDIITAQIAGVPR</sequence>
<reference evidence="2 3" key="1">
    <citation type="submission" date="2019-11" db="EMBL/GenBank/DDBJ databases">
        <title>Caenimonas koreensis gen. nov., sp. nov., isolated from activated sludge.</title>
        <authorList>
            <person name="Seung H.R."/>
        </authorList>
    </citation>
    <scope>NUCLEOTIDE SEQUENCE [LARGE SCALE GENOMIC DNA]</scope>
    <source>
        <strain evidence="2 3">EMB320</strain>
    </source>
</reference>
<dbReference type="OrthoDB" id="5444556at2"/>
<evidence type="ECO:0000313" key="3">
    <source>
        <dbReference type="Proteomes" id="UP000487350"/>
    </source>
</evidence>
<feature type="signal peptide" evidence="1">
    <location>
        <begin position="1"/>
        <end position="22"/>
    </location>
</feature>
<comment type="caution">
    <text evidence="2">The sequence shown here is derived from an EMBL/GenBank/DDBJ whole genome shotgun (WGS) entry which is preliminary data.</text>
</comment>
<gene>
    <name evidence="2" type="ORF">GHT07_04860</name>
</gene>
<keyword evidence="1" id="KW-0732">Signal</keyword>
<evidence type="ECO:0008006" key="4">
    <source>
        <dbReference type="Google" id="ProtNLM"/>
    </source>
</evidence>
<dbReference type="EMBL" id="WJBU01000004">
    <property type="protein sequence ID" value="MRD46595.1"/>
    <property type="molecule type" value="Genomic_DNA"/>
</dbReference>
<dbReference type="RefSeq" id="WP_153583940.1">
    <property type="nucleotide sequence ID" value="NZ_WJBU01000004.1"/>
</dbReference>
<organism evidence="2 3">
    <name type="scientific">Caenimonas koreensis DSM 17982</name>
    <dbReference type="NCBI Taxonomy" id="1121255"/>
    <lineage>
        <taxon>Bacteria</taxon>
        <taxon>Pseudomonadati</taxon>
        <taxon>Pseudomonadota</taxon>
        <taxon>Betaproteobacteria</taxon>
        <taxon>Burkholderiales</taxon>
        <taxon>Comamonadaceae</taxon>
        <taxon>Caenimonas</taxon>
    </lineage>
</organism>
<evidence type="ECO:0000256" key="1">
    <source>
        <dbReference type="SAM" id="SignalP"/>
    </source>
</evidence>
<proteinExistence type="predicted"/>
<accession>A0A844AQX1</accession>
<keyword evidence="3" id="KW-1185">Reference proteome</keyword>
<dbReference type="Proteomes" id="UP000487350">
    <property type="component" value="Unassembled WGS sequence"/>
</dbReference>
<feature type="chain" id="PRO_5032629452" description="LPP20 lipoprotein" evidence="1">
    <location>
        <begin position="23"/>
        <end position="382"/>
    </location>
</feature>
<dbReference type="AlphaFoldDB" id="A0A844AQX1"/>
<protein>
    <recommendedName>
        <fullName evidence="4">LPP20 lipoprotein</fullName>
    </recommendedName>
</protein>
<name>A0A844AQX1_9BURK</name>